<keyword evidence="1" id="KW-1133">Transmembrane helix</keyword>
<sequence>MEPDVRHQRRSRRALAGVLAALFAAILAYKVLNAGRLEQTAVFYVGIPAVIAITIALTARPRSATGLVMATITVGLALAGPLLGEGIVCLVFAAPVFYASGLFFGLLIDWGRRHRGIQLIVFPLLLLTVTEGASQATSLPREHEVTAIRPAGAADVGRALARPPVFAPFGSTFLRLGFPRPLSARGEGLQVGAVREITFTPRRSLGIGATPEPRSMTLRVTQSAPGRVVFQVVRDTTLARWLELREAEFAWTRAQVRVTLRYRRTFDPAWYFGPLQRHAAGEAAAYLAATFTR</sequence>
<feature type="transmembrane region" description="Helical" evidence="1">
    <location>
        <begin position="12"/>
        <end position="29"/>
    </location>
</feature>
<accession>A0ABV9CHM3</accession>
<evidence type="ECO:0000313" key="3">
    <source>
        <dbReference type="Proteomes" id="UP001596004"/>
    </source>
</evidence>
<evidence type="ECO:0000256" key="1">
    <source>
        <dbReference type="SAM" id="Phobius"/>
    </source>
</evidence>
<dbReference type="EMBL" id="JBHSFP010000010">
    <property type="protein sequence ID" value="MFC4532518.1"/>
    <property type="molecule type" value="Genomic_DNA"/>
</dbReference>
<evidence type="ECO:0008006" key="4">
    <source>
        <dbReference type="Google" id="ProtNLM"/>
    </source>
</evidence>
<organism evidence="2 3">
    <name type="scientific">Sphaerisporangium dianthi</name>
    <dbReference type="NCBI Taxonomy" id="1436120"/>
    <lineage>
        <taxon>Bacteria</taxon>
        <taxon>Bacillati</taxon>
        <taxon>Actinomycetota</taxon>
        <taxon>Actinomycetes</taxon>
        <taxon>Streptosporangiales</taxon>
        <taxon>Streptosporangiaceae</taxon>
        <taxon>Sphaerisporangium</taxon>
    </lineage>
</organism>
<feature type="transmembrane region" description="Helical" evidence="1">
    <location>
        <begin position="41"/>
        <end position="59"/>
    </location>
</feature>
<feature type="transmembrane region" description="Helical" evidence="1">
    <location>
        <begin position="90"/>
        <end position="108"/>
    </location>
</feature>
<protein>
    <recommendedName>
        <fullName evidence="4">SRPBCC family protein</fullName>
    </recommendedName>
</protein>
<keyword evidence="3" id="KW-1185">Reference proteome</keyword>
<proteinExistence type="predicted"/>
<reference evidence="3" key="1">
    <citation type="journal article" date="2019" name="Int. J. Syst. Evol. Microbiol.">
        <title>The Global Catalogue of Microorganisms (GCM) 10K type strain sequencing project: providing services to taxonomists for standard genome sequencing and annotation.</title>
        <authorList>
            <consortium name="The Broad Institute Genomics Platform"/>
            <consortium name="The Broad Institute Genome Sequencing Center for Infectious Disease"/>
            <person name="Wu L."/>
            <person name="Ma J."/>
        </authorList>
    </citation>
    <scope>NUCLEOTIDE SEQUENCE [LARGE SCALE GENOMIC DNA]</scope>
    <source>
        <strain evidence="3">CGMCC 4.7132</strain>
    </source>
</reference>
<keyword evidence="1" id="KW-0472">Membrane</keyword>
<gene>
    <name evidence="2" type="ORF">ACFO60_17225</name>
</gene>
<dbReference type="RefSeq" id="WP_380841350.1">
    <property type="nucleotide sequence ID" value="NZ_JBHSFP010000010.1"/>
</dbReference>
<comment type="caution">
    <text evidence="2">The sequence shown here is derived from an EMBL/GenBank/DDBJ whole genome shotgun (WGS) entry which is preliminary data.</text>
</comment>
<keyword evidence="1" id="KW-0812">Transmembrane</keyword>
<name>A0ABV9CHM3_9ACTN</name>
<evidence type="ECO:0000313" key="2">
    <source>
        <dbReference type="EMBL" id="MFC4532518.1"/>
    </source>
</evidence>
<feature type="transmembrane region" description="Helical" evidence="1">
    <location>
        <begin position="66"/>
        <end position="84"/>
    </location>
</feature>
<dbReference type="Proteomes" id="UP001596004">
    <property type="component" value="Unassembled WGS sequence"/>
</dbReference>